<gene>
    <name evidence="1" type="ORF">KUA23_30270</name>
</gene>
<dbReference type="Gene3D" id="3.50.30.40">
    <property type="entry name" value="Ribonuclease E inhibitor RraA/RraA-like"/>
    <property type="match status" value="1"/>
</dbReference>
<dbReference type="KEGG" id="ppeg:KUA23_30270"/>
<dbReference type="RefSeq" id="WP_252992785.1">
    <property type="nucleotide sequence ID" value="NZ_CP078013.2"/>
</dbReference>
<organism evidence="1 2">
    <name type="scientific">Pseudomonas pergaminensis</name>
    <dbReference type="NCBI Taxonomy" id="2853159"/>
    <lineage>
        <taxon>Bacteria</taxon>
        <taxon>Pseudomonadati</taxon>
        <taxon>Pseudomonadota</taxon>
        <taxon>Gammaproteobacteria</taxon>
        <taxon>Pseudomonadales</taxon>
        <taxon>Pseudomonadaceae</taxon>
        <taxon>Pseudomonas</taxon>
    </lineage>
</organism>
<proteinExistence type="predicted"/>
<protein>
    <submittedName>
        <fullName evidence="1">Uncharacterized protein</fullName>
    </submittedName>
</protein>
<reference evidence="1" key="1">
    <citation type="journal article" date="2022" name="Front. Plant Sci.">
        <title>Agronomic efficiency and genome mining analysis of the wheat-biostimulant rhizospheric bacterium Pseudomonas pergaminensis sp. nov. strain 1008T.</title>
        <authorList>
            <person name="Diaz M."/>
            <person name="Bach T."/>
            <person name="Gonzalez Anta G."/>
            <person name="Agaras B."/>
            <person name="Wibberg D."/>
            <person name="Noguera F."/>
            <person name="Canciani W."/>
            <person name="Valverde C."/>
        </authorList>
    </citation>
    <scope>NUCLEOTIDE SEQUENCE</scope>
    <source>
        <strain evidence="1">1008</strain>
    </source>
</reference>
<reference evidence="1" key="2">
    <citation type="submission" date="2024-04" db="EMBL/GenBank/DDBJ databases">
        <authorList>
            <person name="Diaz M."/>
            <person name="Bach T."/>
            <person name="Gonzalez Anta G."/>
            <person name="Agaras B."/>
            <person name="Wibberg D."/>
            <person name="Noguera F."/>
            <person name="Canciani W."/>
            <person name="Ybarra T."/>
            <person name="Nunez M.L."/>
            <person name="Valverde C."/>
        </authorList>
    </citation>
    <scope>NUCLEOTIDE SEQUENCE</scope>
    <source>
        <strain evidence="1">1008</strain>
    </source>
</reference>
<evidence type="ECO:0000313" key="1">
    <source>
        <dbReference type="EMBL" id="XAO51690.1"/>
    </source>
</evidence>
<dbReference type="EMBL" id="CP078013">
    <property type="protein sequence ID" value="XAO51690.1"/>
    <property type="molecule type" value="Genomic_DNA"/>
</dbReference>
<name>A0ABD8B406_9PSED</name>
<dbReference type="AlphaFoldDB" id="A0ABD8B406"/>
<dbReference type="Proteomes" id="UP001056907">
    <property type="component" value="Chromosome"/>
</dbReference>
<sequence>MQRSIHQRLDALSCTDLSDAMDRLKILCQCTDIKPLDRSFSLTGKAWTLRYGPVGLEGGSVGDGHRRRCPIAASARRLRVPRLANPARLTTLIEPTA</sequence>
<evidence type="ECO:0000313" key="2">
    <source>
        <dbReference type="Proteomes" id="UP001056907"/>
    </source>
</evidence>
<accession>A0ABD8B406</accession>